<keyword evidence="3" id="KW-1185">Reference proteome</keyword>
<dbReference type="InterPro" id="IPR001304">
    <property type="entry name" value="C-type_lectin-like"/>
</dbReference>
<feature type="signal peptide" evidence="1">
    <location>
        <begin position="1"/>
        <end position="21"/>
    </location>
</feature>
<evidence type="ECO:0000256" key="1">
    <source>
        <dbReference type="SAM" id="SignalP"/>
    </source>
</evidence>
<dbReference type="CDD" id="cd00037">
    <property type="entry name" value="CLECT"/>
    <property type="match status" value="1"/>
</dbReference>
<dbReference type="OrthoDB" id="6128916at2759"/>
<gene>
    <name evidence="4" type="primary">LOC111102971</name>
</gene>
<dbReference type="KEGG" id="cvn:111102971"/>
<evidence type="ECO:0000259" key="2">
    <source>
        <dbReference type="PROSITE" id="PS50948"/>
    </source>
</evidence>
<dbReference type="InterPro" id="IPR016187">
    <property type="entry name" value="CTDL_fold"/>
</dbReference>
<dbReference type="InterPro" id="IPR016186">
    <property type="entry name" value="C-type_lectin-like/link_sf"/>
</dbReference>
<protein>
    <submittedName>
        <fullName evidence="4">Uncharacterized protein LOC111102971</fullName>
    </submittedName>
</protein>
<dbReference type="SUPFAM" id="SSF56436">
    <property type="entry name" value="C-type lectin-like"/>
    <property type="match status" value="1"/>
</dbReference>
<reference evidence="4" key="2">
    <citation type="submission" date="2025-08" db="UniProtKB">
        <authorList>
            <consortium name="RefSeq"/>
        </authorList>
    </citation>
    <scope>IDENTIFICATION</scope>
    <source>
        <tissue evidence="4">Whole sample</tissue>
    </source>
</reference>
<evidence type="ECO:0000313" key="4">
    <source>
        <dbReference type="RefSeq" id="XP_022291641.1"/>
    </source>
</evidence>
<dbReference type="RefSeq" id="XP_022291641.1">
    <property type="nucleotide sequence ID" value="XM_022435933.1"/>
</dbReference>
<feature type="chain" id="PRO_5034494790" evidence="1">
    <location>
        <begin position="22"/>
        <end position="263"/>
    </location>
</feature>
<name>A0A8B8AKD3_CRAVI</name>
<keyword evidence="1" id="KW-0732">Signal</keyword>
<accession>A0A8B8AKD3</accession>
<dbReference type="Gene3D" id="3.10.100.10">
    <property type="entry name" value="Mannose-Binding Protein A, subunit A"/>
    <property type="match status" value="1"/>
</dbReference>
<dbReference type="PROSITE" id="PS50948">
    <property type="entry name" value="PAN"/>
    <property type="match status" value="1"/>
</dbReference>
<dbReference type="GeneID" id="111102971"/>
<dbReference type="SMART" id="SM00034">
    <property type="entry name" value="CLECT"/>
    <property type="match status" value="1"/>
</dbReference>
<proteinExistence type="predicted"/>
<reference evidence="3" key="1">
    <citation type="submission" date="2024-06" db="UniProtKB">
        <authorList>
            <consortium name="RefSeq"/>
        </authorList>
    </citation>
    <scope>NUCLEOTIDE SEQUENCE [LARGE SCALE GENOMIC DNA]</scope>
</reference>
<dbReference type="InterPro" id="IPR003609">
    <property type="entry name" value="Pan_app"/>
</dbReference>
<dbReference type="Proteomes" id="UP000694844">
    <property type="component" value="Chromosome 1"/>
</dbReference>
<sequence length="263" mass="29235">MEKKNVTLVVICILHISLGMNDVIITSQGKHWPWSISETLSIIGRKQCTEECQARGSACLAVNYLRTHLQCEILKKTPNNLTELADDINYEYIEMKSQTSVFTSAVCSSSCTTTGGNCIGLSSGTSYCRSPKPKCPTNYRYSLALDFCYIAITVEADYQGAKTYCEGLGARLAVLPTRAHIDFLKSERTNGFLSSLRYLVGGQWDSVSGSWRWLDGSLIFEAIDITTCNVDANSGVIAWENKYLLMDRDPTLLDEFICEKVLV</sequence>
<evidence type="ECO:0000313" key="3">
    <source>
        <dbReference type="Proteomes" id="UP000694844"/>
    </source>
</evidence>
<dbReference type="AlphaFoldDB" id="A0A8B8AKD3"/>
<dbReference type="Pfam" id="PF00024">
    <property type="entry name" value="PAN_1"/>
    <property type="match status" value="1"/>
</dbReference>
<organism evidence="3 4">
    <name type="scientific">Crassostrea virginica</name>
    <name type="common">Eastern oyster</name>
    <dbReference type="NCBI Taxonomy" id="6565"/>
    <lineage>
        <taxon>Eukaryota</taxon>
        <taxon>Metazoa</taxon>
        <taxon>Spiralia</taxon>
        <taxon>Lophotrochozoa</taxon>
        <taxon>Mollusca</taxon>
        <taxon>Bivalvia</taxon>
        <taxon>Autobranchia</taxon>
        <taxon>Pteriomorphia</taxon>
        <taxon>Ostreida</taxon>
        <taxon>Ostreoidea</taxon>
        <taxon>Ostreidae</taxon>
        <taxon>Crassostrea</taxon>
    </lineage>
</organism>
<feature type="domain" description="Apple" evidence="2">
    <location>
        <begin position="12"/>
        <end position="97"/>
    </location>
</feature>